<proteinExistence type="predicted"/>
<evidence type="ECO:0000313" key="2">
    <source>
        <dbReference type="Proteomes" id="UP000024635"/>
    </source>
</evidence>
<dbReference type="Proteomes" id="UP000024635">
    <property type="component" value="Unassembled WGS sequence"/>
</dbReference>
<accession>A0A016TAK5</accession>
<comment type="caution">
    <text evidence="1">The sequence shown here is derived from an EMBL/GenBank/DDBJ whole genome shotgun (WGS) entry which is preliminary data.</text>
</comment>
<protein>
    <submittedName>
        <fullName evidence="1">Uncharacterized protein</fullName>
    </submittedName>
</protein>
<organism evidence="1 2">
    <name type="scientific">Ancylostoma ceylanicum</name>
    <dbReference type="NCBI Taxonomy" id="53326"/>
    <lineage>
        <taxon>Eukaryota</taxon>
        <taxon>Metazoa</taxon>
        <taxon>Ecdysozoa</taxon>
        <taxon>Nematoda</taxon>
        <taxon>Chromadorea</taxon>
        <taxon>Rhabditida</taxon>
        <taxon>Rhabditina</taxon>
        <taxon>Rhabditomorpha</taxon>
        <taxon>Strongyloidea</taxon>
        <taxon>Ancylostomatidae</taxon>
        <taxon>Ancylostomatinae</taxon>
        <taxon>Ancylostoma</taxon>
    </lineage>
</organism>
<sequence length="139" mass="15809">MVSEQRDLLKIALMKAWDEGNGHAHPQEFPEEMAATAVGDPEADTLASTTATFASTPHHHLKSAYHISPLSSWYQPMIWLRPYPKRRVRPSGPLTSKSLVDIKKITMKRGAQIRDDDVDCWQAWPPLDIRPRGRTHRFG</sequence>
<keyword evidence="2" id="KW-1185">Reference proteome</keyword>
<name>A0A016TAK5_9BILA</name>
<reference evidence="2" key="1">
    <citation type="journal article" date="2015" name="Nat. Genet.">
        <title>The genome and transcriptome of the zoonotic hookworm Ancylostoma ceylanicum identify infection-specific gene families.</title>
        <authorList>
            <person name="Schwarz E.M."/>
            <person name="Hu Y."/>
            <person name="Antoshechkin I."/>
            <person name="Miller M.M."/>
            <person name="Sternberg P.W."/>
            <person name="Aroian R.V."/>
        </authorList>
    </citation>
    <scope>NUCLEOTIDE SEQUENCE</scope>
    <source>
        <strain evidence="2">HY135</strain>
    </source>
</reference>
<dbReference type="AlphaFoldDB" id="A0A016TAK5"/>
<gene>
    <name evidence="1" type="primary">Acey_s0120.g905</name>
    <name evidence="1" type="ORF">Y032_0120g905</name>
</gene>
<evidence type="ECO:0000313" key="1">
    <source>
        <dbReference type="EMBL" id="EYB99722.1"/>
    </source>
</evidence>
<dbReference type="EMBL" id="JARK01001456">
    <property type="protein sequence ID" value="EYB99722.1"/>
    <property type="molecule type" value="Genomic_DNA"/>
</dbReference>